<dbReference type="InterPro" id="IPR000835">
    <property type="entry name" value="HTH_MarR-typ"/>
</dbReference>
<dbReference type="Pfam" id="PF12802">
    <property type="entry name" value="MarR_2"/>
    <property type="match status" value="1"/>
</dbReference>
<dbReference type="PANTHER" id="PTHR39515">
    <property type="entry name" value="CONSERVED PROTEIN"/>
    <property type="match status" value="1"/>
</dbReference>
<sequence length="148" mass="16758">MADAATHEADELGSQLVRLIRLVDRAQADHPDAVERSAYLLLVHLVKDGPRRPSALAEAVHSDPSTVSRQVAQLVKLGYVTRTPDPEDGRASLFAATDEGRRVFEENRRHRTERIRSMLADWQPDERTALVRLLGRFTTALEEQWIRP</sequence>
<dbReference type="InterPro" id="IPR052526">
    <property type="entry name" value="HTH-type_Bedaq_tolerance"/>
</dbReference>
<dbReference type="SUPFAM" id="SSF46785">
    <property type="entry name" value="Winged helix' DNA-binding domain"/>
    <property type="match status" value="1"/>
</dbReference>
<evidence type="ECO:0000259" key="4">
    <source>
        <dbReference type="PROSITE" id="PS50995"/>
    </source>
</evidence>
<evidence type="ECO:0000256" key="2">
    <source>
        <dbReference type="ARBA" id="ARBA00023125"/>
    </source>
</evidence>
<gene>
    <name evidence="5" type="ORF">GCM10009836_18190</name>
</gene>
<evidence type="ECO:0000313" key="6">
    <source>
        <dbReference type="Proteomes" id="UP001500449"/>
    </source>
</evidence>
<evidence type="ECO:0000313" key="5">
    <source>
        <dbReference type="EMBL" id="GAA1839422.1"/>
    </source>
</evidence>
<organism evidence="5 6">
    <name type="scientific">Pseudonocardia ailaonensis</name>
    <dbReference type="NCBI Taxonomy" id="367279"/>
    <lineage>
        <taxon>Bacteria</taxon>
        <taxon>Bacillati</taxon>
        <taxon>Actinomycetota</taxon>
        <taxon>Actinomycetes</taxon>
        <taxon>Pseudonocardiales</taxon>
        <taxon>Pseudonocardiaceae</taxon>
        <taxon>Pseudonocardia</taxon>
    </lineage>
</organism>
<dbReference type="InterPro" id="IPR023187">
    <property type="entry name" value="Tscrpt_reg_MarR-type_CS"/>
</dbReference>
<protein>
    <submittedName>
        <fullName evidence="5">MarR family transcriptional regulator</fullName>
    </submittedName>
</protein>
<feature type="domain" description="HTH marR-type" evidence="4">
    <location>
        <begin position="9"/>
        <end position="139"/>
    </location>
</feature>
<dbReference type="Gene3D" id="1.10.10.10">
    <property type="entry name" value="Winged helix-like DNA-binding domain superfamily/Winged helix DNA-binding domain"/>
    <property type="match status" value="1"/>
</dbReference>
<accession>A0ABN2MY03</accession>
<dbReference type="EMBL" id="BAAAQK010000005">
    <property type="protein sequence ID" value="GAA1839422.1"/>
    <property type="molecule type" value="Genomic_DNA"/>
</dbReference>
<dbReference type="InterPro" id="IPR036390">
    <property type="entry name" value="WH_DNA-bd_sf"/>
</dbReference>
<dbReference type="InterPro" id="IPR036388">
    <property type="entry name" value="WH-like_DNA-bd_sf"/>
</dbReference>
<proteinExistence type="predicted"/>
<keyword evidence="3" id="KW-0804">Transcription</keyword>
<keyword evidence="1" id="KW-0805">Transcription regulation</keyword>
<dbReference type="PANTHER" id="PTHR39515:SF2">
    <property type="entry name" value="HTH-TYPE TRANSCRIPTIONAL REGULATOR RV0880"/>
    <property type="match status" value="1"/>
</dbReference>
<dbReference type="Proteomes" id="UP001500449">
    <property type="component" value="Unassembled WGS sequence"/>
</dbReference>
<keyword evidence="2" id="KW-0238">DNA-binding</keyword>
<evidence type="ECO:0000256" key="1">
    <source>
        <dbReference type="ARBA" id="ARBA00023015"/>
    </source>
</evidence>
<keyword evidence="6" id="KW-1185">Reference proteome</keyword>
<evidence type="ECO:0000256" key="3">
    <source>
        <dbReference type="ARBA" id="ARBA00023163"/>
    </source>
</evidence>
<dbReference type="PRINTS" id="PR00598">
    <property type="entry name" value="HTHMARR"/>
</dbReference>
<comment type="caution">
    <text evidence="5">The sequence shown here is derived from an EMBL/GenBank/DDBJ whole genome shotgun (WGS) entry which is preliminary data.</text>
</comment>
<name>A0ABN2MY03_9PSEU</name>
<dbReference type="PROSITE" id="PS01117">
    <property type="entry name" value="HTH_MARR_1"/>
    <property type="match status" value="1"/>
</dbReference>
<reference evidence="5 6" key="1">
    <citation type="journal article" date="2019" name="Int. J. Syst. Evol. Microbiol.">
        <title>The Global Catalogue of Microorganisms (GCM) 10K type strain sequencing project: providing services to taxonomists for standard genome sequencing and annotation.</title>
        <authorList>
            <consortium name="The Broad Institute Genomics Platform"/>
            <consortium name="The Broad Institute Genome Sequencing Center for Infectious Disease"/>
            <person name="Wu L."/>
            <person name="Ma J."/>
        </authorList>
    </citation>
    <scope>NUCLEOTIDE SEQUENCE [LARGE SCALE GENOMIC DNA]</scope>
    <source>
        <strain evidence="5 6">JCM 16009</strain>
    </source>
</reference>
<dbReference type="RefSeq" id="WP_344414484.1">
    <property type="nucleotide sequence ID" value="NZ_BAAAQK010000005.1"/>
</dbReference>
<dbReference type="SMART" id="SM00347">
    <property type="entry name" value="HTH_MARR"/>
    <property type="match status" value="1"/>
</dbReference>
<dbReference type="InterPro" id="IPR011991">
    <property type="entry name" value="ArsR-like_HTH"/>
</dbReference>
<dbReference type="CDD" id="cd00090">
    <property type="entry name" value="HTH_ARSR"/>
    <property type="match status" value="1"/>
</dbReference>
<dbReference type="PROSITE" id="PS50995">
    <property type="entry name" value="HTH_MARR_2"/>
    <property type="match status" value="1"/>
</dbReference>